<accession>A0A232M4I6</accession>
<evidence type="ECO:0000313" key="2">
    <source>
        <dbReference type="Proteomes" id="UP000243515"/>
    </source>
</evidence>
<organism evidence="1 2">
    <name type="scientific">Elaphomyces granulatus</name>
    <dbReference type="NCBI Taxonomy" id="519963"/>
    <lineage>
        <taxon>Eukaryota</taxon>
        <taxon>Fungi</taxon>
        <taxon>Dikarya</taxon>
        <taxon>Ascomycota</taxon>
        <taxon>Pezizomycotina</taxon>
        <taxon>Eurotiomycetes</taxon>
        <taxon>Eurotiomycetidae</taxon>
        <taxon>Eurotiales</taxon>
        <taxon>Elaphomycetaceae</taxon>
        <taxon>Elaphomyces</taxon>
    </lineage>
</organism>
<dbReference type="EMBL" id="NPHW01002506">
    <property type="protein sequence ID" value="OXV11331.1"/>
    <property type="molecule type" value="Genomic_DNA"/>
</dbReference>
<dbReference type="Proteomes" id="UP000243515">
    <property type="component" value="Unassembled WGS sequence"/>
</dbReference>
<dbReference type="AlphaFoldDB" id="A0A232M4I6"/>
<evidence type="ECO:0000313" key="1">
    <source>
        <dbReference type="EMBL" id="OXV11331.1"/>
    </source>
</evidence>
<reference evidence="1 2" key="1">
    <citation type="journal article" date="2015" name="Environ. Microbiol.">
        <title>Metagenome sequence of Elaphomyces granulatus from sporocarp tissue reveals Ascomycota ectomycorrhizal fingerprints of genome expansion and a Proteobacteria-rich microbiome.</title>
        <authorList>
            <person name="Quandt C.A."/>
            <person name="Kohler A."/>
            <person name="Hesse C.N."/>
            <person name="Sharpton T.J."/>
            <person name="Martin F."/>
            <person name="Spatafora J.W."/>
        </authorList>
    </citation>
    <scope>NUCLEOTIDE SEQUENCE [LARGE SCALE GENOMIC DNA]</scope>
    <source>
        <strain evidence="1 2">OSC145934</strain>
    </source>
</reference>
<gene>
    <name evidence="1" type="ORF">Egran_00909</name>
</gene>
<dbReference type="OrthoDB" id="4367118at2759"/>
<keyword evidence="2" id="KW-1185">Reference proteome</keyword>
<sequence>MSSQLQQISNLHLRGVQANEAALEIIEGDFPPELRYACRYWVKHLRHSDVCLVENDQIHAFLQQFSFYWIEALSLMSKASESILAISLLESIIAVSASEKEFDTRLTFHLGERSSTFRWNYGKCKVFRAEESSDNRGGAFSNNMLLCSCLLAGD</sequence>
<name>A0A232M4I6_9EURO</name>
<protein>
    <submittedName>
        <fullName evidence="1">Uncharacterized protein</fullName>
    </submittedName>
</protein>
<proteinExistence type="predicted"/>
<comment type="caution">
    <text evidence="1">The sequence shown here is derived from an EMBL/GenBank/DDBJ whole genome shotgun (WGS) entry which is preliminary data.</text>
</comment>